<name>A0ABT7XLE7_9NEIS</name>
<dbReference type="SUPFAM" id="SSF82771">
    <property type="entry name" value="GIY-YIG endonuclease"/>
    <property type="match status" value="1"/>
</dbReference>
<keyword evidence="5" id="KW-1185">Reference proteome</keyword>
<accession>A0ABT7XLE7</accession>
<dbReference type="PANTHER" id="PTHR30231">
    <property type="entry name" value="DNA POLYMERASE III SUBUNIT EPSILON"/>
    <property type="match status" value="1"/>
</dbReference>
<dbReference type="InterPro" id="IPR036397">
    <property type="entry name" value="RNaseH_sf"/>
</dbReference>
<protein>
    <recommendedName>
        <fullName evidence="1">DNA-directed DNA polymerase</fullName>
        <ecNumber evidence="1">2.7.7.7</ecNumber>
    </recommendedName>
</protein>
<dbReference type="EC" id="2.7.7.7" evidence="1"/>
<sequence>MLFEQACAIVDLETTGGHITKDRITEIGVILIDGERIERFSTLVNPGQPIPPFIVNMTGISDEMVANAPPFEALAERLLRMLEGRLFIAHNARFDYGFLKNEFRRVGLRFQTEVLCSVRLSRRLYPQHFKHNLDSLIERHGIELAERHRALADAEAVYHFLQSASRELGEAPVRAAAEYLMAKPTVPEGIDADVVDQLPDVPGVYLFFGEADQPLYVGKTVNLRSAVLKHFAGEPADRALAEAVRRIDWQETVGEFGAQLMALQLIRELQPSHNLKGRPSQELCSLQLASDADGFVRARTVAARDVDFSRVETLYGLYRNPREAKKVLTDLVRAHELCPAVLGIEPITSKKGSPCCARQAGHCRGACVGIEPVESHNARLMAALARLKVKNWPFPNAVAVVESDPVTGESVEHVFDRWCYLGSRGEEGEALDGTPSFDLETYKLISAYLKKPFEHTSVRLLETAQPATMGAW</sequence>
<dbReference type="GO" id="GO:0004527">
    <property type="term" value="F:exonuclease activity"/>
    <property type="evidence" value="ECO:0007669"/>
    <property type="project" value="UniProtKB-KW"/>
</dbReference>
<dbReference type="Proteomes" id="UP001168540">
    <property type="component" value="Unassembled WGS sequence"/>
</dbReference>
<dbReference type="InterPro" id="IPR013520">
    <property type="entry name" value="Ribonucl_H"/>
</dbReference>
<dbReference type="InterPro" id="IPR000305">
    <property type="entry name" value="GIY-YIG_endonuc"/>
</dbReference>
<evidence type="ECO:0000259" key="3">
    <source>
        <dbReference type="PROSITE" id="PS50164"/>
    </source>
</evidence>
<feature type="domain" description="GIY-YIG" evidence="3">
    <location>
        <begin position="200"/>
        <end position="275"/>
    </location>
</feature>
<dbReference type="InterPro" id="IPR012337">
    <property type="entry name" value="RNaseH-like_sf"/>
</dbReference>
<dbReference type="Gene3D" id="3.30.420.10">
    <property type="entry name" value="Ribonuclease H-like superfamily/Ribonuclease H"/>
    <property type="match status" value="1"/>
</dbReference>
<reference evidence="4" key="1">
    <citation type="submission" date="2023-06" db="EMBL/GenBank/DDBJ databases">
        <authorList>
            <person name="Zhang S."/>
        </authorList>
    </citation>
    <scope>NUCLEOTIDE SEQUENCE</scope>
    <source>
        <strain evidence="4">SG2303</strain>
    </source>
</reference>
<dbReference type="Gene3D" id="3.40.1440.10">
    <property type="entry name" value="GIY-YIG endonuclease"/>
    <property type="match status" value="1"/>
</dbReference>
<evidence type="ECO:0000313" key="5">
    <source>
        <dbReference type="Proteomes" id="UP001168540"/>
    </source>
</evidence>
<proteinExistence type="predicted"/>
<dbReference type="SUPFAM" id="SSF53098">
    <property type="entry name" value="Ribonuclease H-like"/>
    <property type="match status" value="1"/>
</dbReference>
<keyword evidence="4" id="KW-0378">Hydrolase</keyword>
<comment type="caution">
    <text evidence="4">The sequence shown here is derived from an EMBL/GenBank/DDBJ whole genome shotgun (WGS) entry which is preliminary data.</text>
</comment>
<dbReference type="CDD" id="cd10434">
    <property type="entry name" value="GIY-YIG_UvrC_Cho"/>
    <property type="match status" value="1"/>
</dbReference>
<dbReference type="InterPro" id="IPR035901">
    <property type="entry name" value="GIY-YIG_endonuc_sf"/>
</dbReference>
<dbReference type="RefSeq" id="WP_289829175.1">
    <property type="nucleotide sequence ID" value="NZ_JAUEDK010000008.1"/>
</dbReference>
<dbReference type="PANTHER" id="PTHR30231:SF37">
    <property type="entry name" value="EXODEOXYRIBONUCLEASE 10"/>
    <property type="match status" value="1"/>
</dbReference>
<dbReference type="SMART" id="SM00465">
    <property type="entry name" value="GIYc"/>
    <property type="match status" value="1"/>
</dbReference>
<dbReference type="InterPro" id="IPR047296">
    <property type="entry name" value="GIY-YIG_UvrC_Cho"/>
</dbReference>
<keyword evidence="4" id="KW-0540">Nuclease</keyword>
<evidence type="ECO:0000256" key="2">
    <source>
        <dbReference type="ARBA" id="ARBA00049244"/>
    </source>
</evidence>
<dbReference type="InterPro" id="IPR006054">
    <property type="entry name" value="DnaQ"/>
</dbReference>
<dbReference type="PROSITE" id="PS50164">
    <property type="entry name" value="GIY_YIG"/>
    <property type="match status" value="1"/>
</dbReference>
<evidence type="ECO:0000313" key="4">
    <source>
        <dbReference type="EMBL" id="MDN0074602.1"/>
    </source>
</evidence>
<dbReference type="EMBL" id="JAUEDK010000008">
    <property type="protein sequence ID" value="MDN0074602.1"/>
    <property type="molecule type" value="Genomic_DNA"/>
</dbReference>
<keyword evidence="4" id="KW-0269">Exonuclease</keyword>
<evidence type="ECO:0000256" key="1">
    <source>
        <dbReference type="ARBA" id="ARBA00012417"/>
    </source>
</evidence>
<dbReference type="Pfam" id="PF00929">
    <property type="entry name" value="RNase_T"/>
    <property type="match status" value="1"/>
</dbReference>
<dbReference type="NCBIfam" id="TIGR00573">
    <property type="entry name" value="dnaq"/>
    <property type="match status" value="1"/>
</dbReference>
<dbReference type="SMART" id="SM00479">
    <property type="entry name" value="EXOIII"/>
    <property type="match status" value="1"/>
</dbReference>
<organism evidence="4 5">
    <name type="scientific">Crenobacter oryzisoli</name>
    <dbReference type="NCBI Taxonomy" id="3056844"/>
    <lineage>
        <taxon>Bacteria</taxon>
        <taxon>Pseudomonadati</taxon>
        <taxon>Pseudomonadota</taxon>
        <taxon>Betaproteobacteria</taxon>
        <taxon>Neisseriales</taxon>
        <taxon>Neisseriaceae</taxon>
        <taxon>Crenobacter</taxon>
    </lineage>
</organism>
<gene>
    <name evidence="4" type="ORF">QU481_06795</name>
</gene>
<dbReference type="CDD" id="cd06127">
    <property type="entry name" value="DEDDh"/>
    <property type="match status" value="1"/>
</dbReference>
<comment type="catalytic activity">
    <reaction evidence="2">
        <text>DNA(n) + a 2'-deoxyribonucleoside 5'-triphosphate = DNA(n+1) + diphosphate</text>
        <dbReference type="Rhea" id="RHEA:22508"/>
        <dbReference type="Rhea" id="RHEA-COMP:17339"/>
        <dbReference type="Rhea" id="RHEA-COMP:17340"/>
        <dbReference type="ChEBI" id="CHEBI:33019"/>
        <dbReference type="ChEBI" id="CHEBI:61560"/>
        <dbReference type="ChEBI" id="CHEBI:173112"/>
        <dbReference type="EC" id="2.7.7.7"/>
    </reaction>
</comment>